<dbReference type="STRING" id="409849.ENSPMGP00000028116"/>
<dbReference type="PANTHER" id="PTHR45168:SF3">
    <property type="entry name" value="DNAJ HEAT SHOCK PROTEIN FAMILY (HSP40) MEMBER B2"/>
    <property type="match status" value="1"/>
</dbReference>
<evidence type="ECO:0000259" key="2">
    <source>
        <dbReference type="PROSITE" id="PS50076"/>
    </source>
</evidence>
<dbReference type="Gene3D" id="1.10.287.110">
    <property type="entry name" value="DnaJ domain"/>
    <property type="match status" value="1"/>
</dbReference>
<dbReference type="InterPro" id="IPR001623">
    <property type="entry name" value="DnaJ_domain"/>
</dbReference>
<dbReference type="InterPro" id="IPR036869">
    <property type="entry name" value="J_dom_sf"/>
</dbReference>
<dbReference type="CDD" id="cd06257">
    <property type="entry name" value="DnaJ"/>
    <property type="match status" value="1"/>
</dbReference>
<dbReference type="PROSITE" id="PS50076">
    <property type="entry name" value="DNAJ_2"/>
    <property type="match status" value="1"/>
</dbReference>
<protein>
    <recommendedName>
        <fullName evidence="2">J domain-containing protein</fullName>
    </recommendedName>
</protein>
<organism evidence="3 4">
    <name type="scientific">Periophthalmus magnuspinnatus</name>
    <dbReference type="NCBI Taxonomy" id="409849"/>
    <lineage>
        <taxon>Eukaryota</taxon>
        <taxon>Metazoa</taxon>
        <taxon>Chordata</taxon>
        <taxon>Craniata</taxon>
        <taxon>Vertebrata</taxon>
        <taxon>Euteleostomi</taxon>
        <taxon>Actinopterygii</taxon>
        <taxon>Neopterygii</taxon>
        <taxon>Teleostei</taxon>
        <taxon>Neoteleostei</taxon>
        <taxon>Acanthomorphata</taxon>
        <taxon>Gobiaria</taxon>
        <taxon>Gobiiformes</taxon>
        <taxon>Gobioidei</taxon>
        <taxon>Gobiidae</taxon>
        <taxon>Oxudercinae</taxon>
        <taxon>Periophthalmus</taxon>
    </lineage>
</organism>
<evidence type="ECO:0000256" key="1">
    <source>
        <dbReference type="ARBA" id="ARBA00023186"/>
    </source>
</evidence>
<evidence type="ECO:0000313" key="4">
    <source>
        <dbReference type="Proteomes" id="UP000261520"/>
    </source>
</evidence>
<feature type="domain" description="J" evidence="2">
    <location>
        <begin position="3"/>
        <end position="69"/>
    </location>
</feature>
<dbReference type="SUPFAM" id="SSF46565">
    <property type="entry name" value="Chaperone J-domain"/>
    <property type="match status" value="1"/>
</dbReference>
<keyword evidence="4" id="KW-1185">Reference proteome</keyword>
<dbReference type="Proteomes" id="UP000261520">
    <property type="component" value="Unplaced"/>
</dbReference>
<accession>A0A3B4BH34</accession>
<dbReference type="GO" id="GO:0051082">
    <property type="term" value="F:unfolded protein binding"/>
    <property type="evidence" value="ECO:0007669"/>
    <property type="project" value="InterPro"/>
</dbReference>
<dbReference type="SMART" id="SM00271">
    <property type="entry name" value="DnaJ"/>
    <property type="match status" value="1"/>
</dbReference>
<dbReference type="FunFam" id="1.10.287.110:FF:000021">
    <property type="entry name" value="DnaJ (Hsp40) homolog, subfamily B, member 2"/>
    <property type="match status" value="1"/>
</dbReference>
<reference evidence="3" key="1">
    <citation type="submission" date="2025-08" db="UniProtKB">
        <authorList>
            <consortium name="Ensembl"/>
        </authorList>
    </citation>
    <scope>IDENTIFICATION</scope>
</reference>
<dbReference type="AlphaFoldDB" id="A0A3B4BH34"/>
<dbReference type="Pfam" id="PF00226">
    <property type="entry name" value="DnaJ"/>
    <property type="match status" value="1"/>
</dbReference>
<keyword evidence="1" id="KW-0143">Chaperone</keyword>
<name>A0A3B4BH34_9GOBI</name>
<dbReference type="Ensembl" id="ENSPMGT00000029940.1">
    <property type="protein sequence ID" value="ENSPMGP00000028116.1"/>
    <property type="gene ID" value="ENSPMGG00000022633.1"/>
</dbReference>
<dbReference type="PROSITE" id="PS00636">
    <property type="entry name" value="DNAJ_1"/>
    <property type="match status" value="1"/>
</dbReference>
<dbReference type="InterPro" id="IPR018253">
    <property type="entry name" value="DnaJ_domain_CS"/>
</dbReference>
<proteinExistence type="predicted"/>
<sequence>MVDYYKILGVPKTASQEDIRKAYKQLALRWHPDKNPDNKEEAEKKFKELAEAYEVLSDKSRRDSYDRYGSDNVRHTGSTNADFSDFPGFTFTFRNPDDVFREFFGGQDPFANFFGEPYIQFKLMLTIYKRLVKKVFHLFTFFCFCFR</sequence>
<dbReference type="GO" id="GO:0030544">
    <property type="term" value="F:Hsp70 protein binding"/>
    <property type="evidence" value="ECO:0007669"/>
    <property type="project" value="InterPro"/>
</dbReference>
<dbReference type="InterPro" id="IPR043183">
    <property type="entry name" value="DNJB2/6-like"/>
</dbReference>
<dbReference type="PANTHER" id="PTHR45168">
    <property type="entry name" value="DNAJ HOMOLOG SUBFAMILY B MEMBER 2"/>
    <property type="match status" value="1"/>
</dbReference>
<reference evidence="3" key="2">
    <citation type="submission" date="2025-09" db="UniProtKB">
        <authorList>
            <consortium name="Ensembl"/>
        </authorList>
    </citation>
    <scope>IDENTIFICATION</scope>
</reference>
<dbReference type="GO" id="GO:0005737">
    <property type="term" value="C:cytoplasm"/>
    <property type="evidence" value="ECO:0007669"/>
    <property type="project" value="UniProtKB-ARBA"/>
</dbReference>
<dbReference type="PRINTS" id="PR00625">
    <property type="entry name" value="JDOMAIN"/>
</dbReference>
<evidence type="ECO:0000313" key="3">
    <source>
        <dbReference type="Ensembl" id="ENSPMGP00000028116.1"/>
    </source>
</evidence>